<dbReference type="Pfam" id="PF13245">
    <property type="entry name" value="AAA_19"/>
    <property type="match status" value="1"/>
</dbReference>
<feature type="compositionally biased region" description="Basic and acidic residues" evidence="3">
    <location>
        <begin position="1"/>
        <end position="38"/>
    </location>
</feature>
<keyword evidence="2" id="KW-0067">ATP-binding</keyword>
<gene>
    <name evidence="5" type="ORF">P0082_08145</name>
</gene>
<evidence type="ECO:0000313" key="6">
    <source>
        <dbReference type="Proteomes" id="UP001228690"/>
    </source>
</evidence>
<dbReference type="InterPro" id="IPR027417">
    <property type="entry name" value="P-loop_NTPase"/>
</dbReference>
<dbReference type="InterPro" id="IPR050534">
    <property type="entry name" value="Coronavir_polyprotein_1ab"/>
</dbReference>
<evidence type="ECO:0000259" key="4">
    <source>
        <dbReference type="SMART" id="SM00382"/>
    </source>
</evidence>
<dbReference type="Gene3D" id="3.40.50.300">
    <property type="entry name" value="P-loop containing nucleotide triphosphate hydrolases"/>
    <property type="match status" value="2"/>
</dbReference>
<dbReference type="PANTHER" id="PTHR43788">
    <property type="entry name" value="DNA2/NAM7 HELICASE FAMILY MEMBER"/>
    <property type="match status" value="1"/>
</dbReference>
<dbReference type="CDD" id="cd17933">
    <property type="entry name" value="DEXSc_RecD-like"/>
    <property type="match status" value="1"/>
</dbReference>
<accession>A0ABY8MEQ8</accession>
<evidence type="ECO:0000256" key="3">
    <source>
        <dbReference type="SAM" id="MobiDB-lite"/>
    </source>
</evidence>
<dbReference type="CDD" id="cd18809">
    <property type="entry name" value="SF1_C_RecD"/>
    <property type="match status" value="1"/>
</dbReference>
<reference evidence="5 6" key="1">
    <citation type="submission" date="2023-04" db="EMBL/GenBank/DDBJ databases">
        <title>Spirochaete genome identified in red abalone sample constitutes a novel genus.</title>
        <authorList>
            <person name="Sharma S.P."/>
            <person name="Purcell C.M."/>
            <person name="Hyde J.R."/>
            <person name="Severin A.J."/>
        </authorList>
    </citation>
    <scope>NUCLEOTIDE SEQUENCE [LARGE SCALE GENOMIC DNA]</scope>
    <source>
        <strain evidence="5 6">SP-2023</strain>
    </source>
</reference>
<sequence>MADSINRAEEGRRVDRGRIERQRTDRQRTDRDGPEVKEAGTPAFLRMENACLTKFAKLPALYRLLYRQYRTQLFADLEKDSHPPSRSRDRVEQSEQVDVVGLLALSLLSAQALASGDLRGEEWGRSESENSIVSSLEGQLCFRLDELHTVLLSLAPSSLERERETGPLLSRFPDTVRDLCRQSIETGLLPGFRRIELSEMVVTHPAALPRCAQFPIYFWYWCSSEQLCFSLSRLGSLQLSLWQSLRQRSLAQGTLSQVTLSQDAPMGSERKREMMAEPISGLAIIGQEQNGQEQNGQEQNLLEQPEQITSTLEEMLESGQALPQSRELLWSCLEKLCHRRLLLISGGPGSGKTTLLAGLLQVLQRGEQRAGNDLRKLEIALCAPTARAARRMLESLRQANAASEVGSSEPCPEPEAQTLHKLLNLGWSGAELYRSATLSGKNYRNARGLKLLRPDILVLDEASMLDSEMAWKLLMRMHPETRLIFVGDPDQLPPVGLGAFWKDLFAGLSRPRAGSELAECLVRLQGSYRSVDEIRQLGQCLLGGRHQEFCAIPEAEHHNPKTPGTEGFPAVCRYNLSLQSGSQLSKGSGQEGGGWSWNGLEKQELLRYLWQDWCPEPRSATPASADGFAPLSLQRGETLEQSCGQISDYFQWMQEYSILSPLQRGPIGAGSINRMLLQYGAEVRQEFGREAPREGLGRAGGVSGRYGLQFFHGCPIQITRNNYQLGLFNGDRGFCFRFGTQHYGVFVADGVQASEAKTVVATTTLGAYRLVPLTQLADCEASFVQTIHKSQGSEYDSVCILLPEPEPVLGVGGHASAVEGSFNPWSQALLYTAITRAKQRLCFIGSRAALEFSVQVRETQVEPSSLLTQLIRTY</sequence>
<keyword evidence="6" id="KW-1185">Reference proteome</keyword>
<feature type="domain" description="AAA+ ATPase" evidence="4">
    <location>
        <begin position="338"/>
        <end position="523"/>
    </location>
</feature>
<dbReference type="EMBL" id="CP123443">
    <property type="protein sequence ID" value="WGK68449.1"/>
    <property type="molecule type" value="Genomic_DNA"/>
</dbReference>
<evidence type="ECO:0000313" key="5">
    <source>
        <dbReference type="EMBL" id="WGK68449.1"/>
    </source>
</evidence>
<evidence type="ECO:0000256" key="2">
    <source>
        <dbReference type="ARBA" id="ARBA00022840"/>
    </source>
</evidence>
<feature type="region of interest" description="Disordered" evidence="3">
    <location>
        <begin position="1"/>
        <end position="40"/>
    </location>
</feature>
<dbReference type="RefSeq" id="WP_326926632.1">
    <property type="nucleotide sequence ID" value="NZ_CP123443.1"/>
</dbReference>
<evidence type="ECO:0000256" key="1">
    <source>
        <dbReference type="ARBA" id="ARBA00022741"/>
    </source>
</evidence>
<dbReference type="SUPFAM" id="SSF52540">
    <property type="entry name" value="P-loop containing nucleoside triphosphate hydrolases"/>
    <property type="match status" value="1"/>
</dbReference>
<dbReference type="PANTHER" id="PTHR43788:SF6">
    <property type="entry name" value="DNA HELICASE B"/>
    <property type="match status" value="1"/>
</dbReference>
<organism evidence="5 6">
    <name type="scientific">Candidatus Haliotispira prima</name>
    <dbReference type="NCBI Taxonomy" id="3034016"/>
    <lineage>
        <taxon>Bacteria</taxon>
        <taxon>Pseudomonadati</taxon>
        <taxon>Spirochaetota</taxon>
        <taxon>Spirochaetia</taxon>
        <taxon>Spirochaetales</taxon>
        <taxon>Spirochaetaceae</taxon>
        <taxon>Candidatus Haliotispira</taxon>
    </lineage>
</organism>
<protein>
    <submittedName>
        <fullName evidence="5">AAA family ATPase</fullName>
    </submittedName>
</protein>
<name>A0ABY8MEQ8_9SPIO</name>
<dbReference type="InterPro" id="IPR003593">
    <property type="entry name" value="AAA+_ATPase"/>
</dbReference>
<dbReference type="SMART" id="SM00382">
    <property type="entry name" value="AAA"/>
    <property type="match status" value="1"/>
</dbReference>
<dbReference type="Proteomes" id="UP001228690">
    <property type="component" value="Chromosome"/>
</dbReference>
<proteinExistence type="predicted"/>
<keyword evidence="1" id="KW-0547">Nucleotide-binding</keyword>